<evidence type="ECO:0008006" key="7">
    <source>
        <dbReference type="Google" id="ProtNLM"/>
    </source>
</evidence>
<dbReference type="RefSeq" id="WP_273379120.1">
    <property type="nucleotide sequence ID" value="NZ_PIUK01000060.1"/>
</dbReference>
<dbReference type="GO" id="GO:0007156">
    <property type="term" value="P:homophilic cell adhesion via plasma membrane adhesion molecules"/>
    <property type="evidence" value="ECO:0007669"/>
    <property type="project" value="InterPro"/>
</dbReference>
<dbReference type="SUPFAM" id="SSF49265">
    <property type="entry name" value="Fibronectin type III"/>
    <property type="match status" value="1"/>
</dbReference>
<dbReference type="Pfam" id="PF17963">
    <property type="entry name" value="Big_9"/>
    <property type="match status" value="2"/>
</dbReference>
<proteinExistence type="predicted"/>
<dbReference type="PROSITE" id="PS51272">
    <property type="entry name" value="SLH"/>
    <property type="match status" value="3"/>
</dbReference>
<feature type="domain" description="SLH" evidence="4">
    <location>
        <begin position="2051"/>
        <end position="2111"/>
    </location>
</feature>
<dbReference type="Pfam" id="PF12733">
    <property type="entry name" value="Cadherin-like"/>
    <property type="match status" value="2"/>
</dbReference>
<dbReference type="Proteomes" id="UP000732377">
    <property type="component" value="Unassembled WGS sequence"/>
</dbReference>
<keyword evidence="1" id="KW-0677">Repeat</keyword>
<dbReference type="PROSITE" id="PS50268">
    <property type="entry name" value="CADHERIN_2"/>
    <property type="match status" value="1"/>
</dbReference>
<dbReference type="PROSITE" id="PS50853">
    <property type="entry name" value="FN3"/>
    <property type="match status" value="1"/>
</dbReference>
<protein>
    <recommendedName>
        <fullName evidence="7">Fibronectin type-III domain-containing protein</fullName>
    </recommendedName>
</protein>
<dbReference type="InterPro" id="IPR001119">
    <property type="entry name" value="SLH_dom"/>
</dbReference>
<evidence type="ECO:0000256" key="1">
    <source>
        <dbReference type="ARBA" id="ARBA00022737"/>
    </source>
</evidence>
<dbReference type="GO" id="GO:0016020">
    <property type="term" value="C:membrane"/>
    <property type="evidence" value="ECO:0007669"/>
    <property type="project" value="InterPro"/>
</dbReference>
<feature type="domain" description="SLH" evidence="4">
    <location>
        <begin position="2182"/>
        <end position="2244"/>
    </location>
</feature>
<reference evidence="5" key="1">
    <citation type="submission" date="2017-11" db="EMBL/GenBank/DDBJ databases">
        <title>Three new genomes from thermophilic consortium.</title>
        <authorList>
            <person name="Quaggio R."/>
            <person name="Amgarten D."/>
            <person name="Setubal J.C."/>
        </authorList>
    </citation>
    <scope>NUCLEOTIDE SEQUENCE</scope>
    <source>
        <strain evidence="5">ZCTH01-B2</strain>
    </source>
</reference>
<dbReference type="GO" id="GO:0005509">
    <property type="term" value="F:calcium ion binding"/>
    <property type="evidence" value="ECO:0007669"/>
    <property type="project" value="InterPro"/>
</dbReference>
<feature type="domain" description="Cadherin" evidence="2">
    <location>
        <begin position="375"/>
        <end position="511"/>
    </location>
</feature>
<dbReference type="CDD" id="cd00063">
    <property type="entry name" value="FN3"/>
    <property type="match status" value="1"/>
</dbReference>
<comment type="caution">
    <text evidence="5">The sequence shown here is derived from an EMBL/GenBank/DDBJ whole genome shotgun (WGS) entry which is preliminary data.</text>
</comment>
<gene>
    <name evidence="5" type="ORF">CWE10_07895</name>
</gene>
<dbReference type="SMART" id="SM00060">
    <property type="entry name" value="FN3"/>
    <property type="match status" value="2"/>
</dbReference>
<evidence type="ECO:0000259" key="3">
    <source>
        <dbReference type="PROSITE" id="PS50853"/>
    </source>
</evidence>
<evidence type="ECO:0000259" key="4">
    <source>
        <dbReference type="PROSITE" id="PS51272"/>
    </source>
</evidence>
<dbReference type="Pfam" id="PF00395">
    <property type="entry name" value="SLH"/>
    <property type="match status" value="3"/>
</dbReference>
<feature type="domain" description="SLH" evidence="4">
    <location>
        <begin position="2112"/>
        <end position="2175"/>
    </location>
</feature>
<dbReference type="InterPro" id="IPR002126">
    <property type="entry name" value="Cadherin-like_dom"/>
</dbReference>
<feature type="domain" description="Fibronectin type-III" evidence="3">
    <location>
        <begin position="1726"/>
        <end position="1816"/>
    </location>
</feature>
<organism evidence="5 6">
    <name type="scientific">Symbiobacterium thermophilum</name>
    <dbReference type="NCBI Taxonomy" id="2734"/>
    <lineage>
        <taxon>Bacteria</taxon>
        <taxon>Bacillati</taxon>
        <taxon>Bacillota</taxon>
        <taxon>Clostridia</taxon>
        <taxon>Eubacteriales</taxon>
        <taxon>Symbiobacteriaceae</taxon>
        <taxon>Symbiobacterium</taxon>
    </lineage>
</organism>
<dbReference type="InterPro" id="IPR003961">
    <property type="entry name" value="FN3_dom"/>
</dbReference>
<evidence type="ECO:0000313" key="5">
    <source>
        <dbReference type="EMBL" id="MBY6276128.1"/>
    </source>
</evidence>
<dbReference type="InterPro" id="IPR025883">
    <property type="entry name" value="Cadherin-like_domain"/>
</dbReference>
<dbReference type="InterPro" id="IPR013783">
    <property type="entry name" value="Ig-like_fold"/>
</dbReference>
<dbReference type="PANTHER" id="PTHR43308:SF5">
    <property type="entry name" value="S-LAYER PROTEIN _ PEPTIDOGLYCAN ENDO-BETA-N-ACETYLGLUCOSAMINIDASE"/>
    <property type="match status" value="1"/>
</dbReference>
<dbReference type="EMBL" id="PIUK01000060">
    <property type="protein sequence ID" value="MBY6276128.1"/>
    <property type="molecule type" value="Genomic_DNA"/>
</dbReference>
<dbReference type="InterPro" id="IPR036116">
    <property type="entry name" value="FN3_sf"/>
</dbReference>
<accession>A0A953LGC6</accession>
<evidence type="ECO:0000313" key="6">
    <source>
        <dbReference type="Proteomes" id="UP000732377"/>
    </source>
</evidence>
<name>A0A953LGC6_SYMTR</name>
<sequence length="2244" mass="241357">MSRFKPIAVALTLLLLTDLWSPLALGATLGQGQFDPSATPQQCREGYACAQIFTVDATGTVERVSIPLSWTGDTADLKVEVRTLSGSVLGADILAEGQLRPSGAGTDPTWVDVPLQARQGKRLSKGTSYALVVTTAGESNPAQPTTYHWHYRKYPAAGPGNVLLEYQPGQWRRYDDFDFAYEIVLTQSNAAPVIHVQDTVIMEEDGTYQLPLQVEDENPAKVQVTAHSKDTWLVTDAGLKVSGSGANRVLTITPVPDAHGTGTIVLTATDEENLYTNAEVQLTVTPVNDEPLLIAQVTDLETPESTAVAIPVRIGTPSRVTALQNAGQEIWVSDPDGDDLTIDVSTDAPDLLSVAVTGTGANRQLNILPVAGRSGKANVTVTVSDGAAAVTHTFPVTVTAVDEPPVIDPAKLPNRTIDEDEELQFEFIVSDPDTPLADLKIEVTSDNPGLFGGSPTIEMDPAGSGRVSVRWMPEPDENGTANITVSVSDGTSQTTATFKVDVRAKNDPPRFAGSLPPSVTTKEDTPYTFHVTADDPDKNDVLTLHVFSSNTKLLPSSRITIEEISAGYWNVVLDPSPNEHGQTQITVQVVDRAGEFAEHRFVLTVDPVNDEPVIDDIPDVFRELGVTQIDVTVRVTDVESTASGLTVTANALNPLLIADVLTQNIGPEHWRITLIPRAGQEGSTQVVVQASDGDKTVTKSFTVGIAQRLKFTGLPEQAVVDEDGTAVFEFEVSPADKIQSVTATSRDTTLLPDNRVTLGQIAPGRYRLELKPAPDQFGKVVVVVEGKNLYDMPTTHYLTLTVNPVNDPPVLNPIASPQRTQEDVRLSIPFDLYDPDPFDRFTFHFTSSNDHVVPPFSPYLTVEGSGTNWVLHILPFKDAYGSTVITMTVEDSGKATASTTFELIVDPVDDPPVIRLPSSATMDEDTTAFFEIVVEDVDGPGGTQLDATSPYATVRATLVKSEGWVDTYSLQVTPQKDRSGPIPVNLVVRSGSAQVASAVLTVHVREINDPPELTVYAGRVETYEDQPASVSLAVFDVETPLDRLSLTAVSDNPTLLPPTSFRFVGTGTQRELIITPAEDQFGEANVVVTLSDGAASVSSDPPIYVVVISVPDAPRLLGLGSEIIINEDERFVREVEVYDPDSPMSEVEIDLTFDVDPANPGLLAANGVRLEGTGKSRRLVVEPEKDQSGTATINIRTRSRDDNAEDLIRIPLTVRPVNDPPELSEFNYSHRTILEDQSLTGMSLTYMDVDSPLSSLTATISADNKELLPDGSMSVILSNGRADVSVIPAKDRWGTATVTLTISDGQDSSSRFFRLTVEPVNDPPSFVKGPDQTVEEDAPPQRVARWATDITPGPYEDHQQLRFEVDVLSGAELFAEGPEVTADGTLIYTPAPDKFGTAEVEIWLVDDGGTANGGEDTSPRQKFFINILPVNDPPVIAPIPPIGTEIGQMSDEILITVTDVDSDVSRVVLTVHSENPSLVPNDAEHIIVTPAGPGQWKLRLKPVDGKIGTAKITVTATDPEGDMSRLQFDLVVNNLWLSSLVPSDGTMTPQFSSRVLGYTVVYSGWLPRVHVTATAQDDGVRIRVRRADAPDTWHDAESGKLSPPITLGESGGAVEVEVYSPVTGISKSYLLTFVRSKSTVAELVDLSINPGRLQPEFRPDRTTYSATVPHEVTEVAVEYQAGDAWAKVTVEGNKDLKVGTNRITVTVLAESGDKRVYTINLTREAGPMQISEVEVETGADWATLRFETDDSADVIVYYRPDGGAELSRPAGRGYRHVVTLTGLRPATRYTFRIQATRSNGPGAELISSFRTQAPEATGRCEVGFDGSLICPATPQERSWAVVALPDGAAPDQAAVVSVSDLDMGAAVAAALAEGTDDAHGTPTVSVWLDSDRYGAALLEAQALQRAAGWGIGVTVESPLGSVTLTPTFIANLGLAQGERLVVAITEGEIDPLYLEPWLGVGGYRLAGEPMAVSLARVDASGVTRSLTTWPAPLVVSHPVRAANETEAATTAVFAKAPGRTQLEPLGGRLSPDGDRIEVAQSAPGSTVLLTYDHRFTDVPPTHWAHRIVHEMAARQVLRGVTQTRFAPEQPITRGQLAAILVRALQLGEDDRFARVYYDISPYDALAPEIGGAIRSGIMMGYPDGTFRPNAPVTRQELAVVLSRMADRLNLAGSIDREVAERLALLADWNDVASWAQDGVRYAVAEGLMTGRSATTFAPLELTTRAEAATVIKRLLDKVAPGEWR</sequence>
<dbReference type="InterPro" id="IPR051465">
    <property type="entry name" value="Cell_Envelope_Struct_Comp"/>
</dbReference>
<dbReference type="Gene3D" id="2.60.40.10">
    <property type="entry name" value="Immunoglobulins"/>
    <property type="match status" value="2"/>
</dbReference>
<evidence type="ECO:0000259" key="2">
    <source>
        <dbReference type="PROSITE" id="PS50268"/>
    </source>
</evidence>
<dbReference type="PANTHER" id="PTHR43308">
    <property type="entry name" value="OUTER MEMBRANE PROTEIN ALPHA-RELATED"/>
    <property type="match status" value="1"/>
</dbReference>